<proteinExistence type="predicted"/>
<protein>
    <recommendedName>
        <fullName evidence="2">Nudix hydrolase domain-containing protein</fullName>
    </recommendedName>
</protein>
<sequence>MRIYIKDKPLRIKRPEKVGNQTEFDHVIEDDDLLINERMFQGRLLIRNSNYSTIKSILFILHNKKLKSLDSITVEAKNYEEIVDYIKSKFKILKAGGGVVTSEKGVLMIHRLGLWDLPKGKIEKGESSVEGAKREVQEECNVRVKVKEKICTTWHTYTKGDKSILKKTSWYLMDSIDDSNMKPQLEEDIDEVRWMNEKELNVAMYNTYKSINHVYDKFKKLKKPQSV</sequence>
<dbReference type="PANTHER" id="PTHR43736">
    <property type="entry name" value="ADP-RIBOSE PYROPHOSPHATASE"/>
    <property type="match status" value="1"/>
</dbReference>
<dbReference type="Proteomes" id="UP000075606">
    <property type="component" value="Unassembled WGS sequence"/>
</dbReference>
<keyword evidence="1" id="KW-0378">Hydrolase</keyword>
<dbReference type="GO" id="GO:0016787">
    <property type="term" value="F:hydrolase activity"/>
    <property type="evidence" value="ECO:0007669"/>
    <property type="project" value="UniProtKB-KW"/>
</dbReference>
<organism evidence="3 4">
    <name type="scientific">Roseivirga spongicola</name>
    <dbReference type="NCBI Taxonomy" id="333140"/>
    <lineage>
        <taxon>Bacteria</taxon>
        <taxon>Pseudomonadati</taxon>
        <taxon>Bacteroidota</taxon>
        <taxon>Cytophagia</taxon>
        <taxon>Cytophagales</taxon>
        <taxon>Roseivirgaceae</taxon>
        <taxon>Roseivirga</taxon>
    </lineage>
</organism>
<dbReference type="PROSITE" id="PS51462">
    <property type="entry name" value="NUDIX"/>
    <property type="match status" value="1"/>
</dbReference>
<dbReference type="CDD" id="cd03673">
    <property type="entry name" value="NUDIX_Ap6A_hydrolase"/>
    <property type="match status" value="1"/>
</dbReference>
<evidence type="ECO:0000256" key="1">
    <source>
        <dbReference type="ARBA" id="ARBA00022801"/>
    </source>
</evidence>
<dbReference type="SUPFAM" id="SSF55811">
    <property type="entry name" value="Nudix"/>
    <property type="match status" value="1"/>
</dbReference>
<keyword evidence="4" id="KW-1185">Reference proteome</keyword>
<evidence type="ECO:0000313" key="4">
    <source>
        <dbReference type="Proteomes" id="UP000075606"/>
    </source>
</evidence>
<dbReference type="EMBL" id="LRPC01000012">
    <property type="protein sequence ID" value="KYG75687.1"/>
    <property type="molecule type" value="Genomic_DNA"/>
</dbReference>
<dbReference type="OrthoDB" id="9816289at2"/>
<dbReference type="InterPro" id="IPR020084">
    <property type="entry name" value="NUDIX_hydrolase_CS"/>
</dbReference>
<name>A0A150XAB8_9BACT</name>
<dbReference type="Gene3D" id="3.90.79.10">
    <property type="entry name" value="Nucleoside Triphosphate Pyrophosphohydrolase"/>
    <property type="match status" value="1"/>
</dbReference>
<dbReference type="AlphaFoldDB" id="A0A150XAB8"/>
<feature type="domain" description="Nudix hydrolase" evidence="2">
    <location>
        <begin position="90"/>
        <end position="220"/>
    </location>
</feature>
<dbReference type="RefSeq" id="WP_068219378.1">
    <property type="nucleotide sequence ID" value="NZ_CP139724.1"/>
</dbReference>
<evidence type="ECO:0000259" key="2">
    <source>
        <dbReference type="PROSITE" id="PS51462"/>
    </source>
</evidence>
<reference evidence="3 4" key="1">
    <citation type="submission" date="2016-01" db="EMBL/GenBank/DDBJ databases">
        <title>Genome sequencing of Roseivirga spongicola UST030701-084.</title>
        <authorList>
            <person name="Selvaratnam C."/>
            <person name="Thevarajoo S."/>
            <person name="Goh K.M."/>
            <person name="Ee R."/>
            <person name="Chan K.-G."/>
            <person name="Chong C.S."/>
        </authorList>
    </citation>
    <scope>NUCLEOTIDE SEQUENCE [LARGE SCALE GENOMIC DNA]</scope>
    <source>
        <strain evidence="3 4">UST030701-084</strain>
    </source>
</reference>
<accession>A0A150XAB8</accession>
<dbReference type="InterPro" id="IPR015797">
    <property type="entry name" value="NUDIX_hydrolase-like_dom_sf"/>
</dbReference>
<dbReference type="InterPro" id="IPR000086">
    <property type="entry name" value="NUDIX_hydrolase_dom"/>
</dbReference>
<comment type="caution">
    <text evidence="3">The sequence shown here is derived from an EMBL/GenBank/DDBJ whole genome shotgun (WGS) entry which is preliminary data.</text>
</comment>
<gene>
    <name evidence="3" type="ORF">AWW68_07585</name>
</gene>
<dbReference type="STRING" id="333140.AWW68_07585"/>
<dbReference type="Pfam" id="PF00293">
    <property type="entry name" value="NUDIX"/>
    <property type="match status" value="1"/>
</dbReference>
<dbReference type="PANTHER" id="PTHR43736:SF1">
    <property type="entry name" value="DIHYDRONEOPTERIN TRIPHOSPHATE DIPHOSPHATASE"/>
    <property type="match status" value="1"/>
</dbReference>
<evidence type="ECO:0000313" key="3">
    <source>
        <dbReference type="EMBL" id="KYG75687.1"/>
    </source>
</evidence>
<dbReference type="PROSITE" id="PS00893">
    <property type="entry name" value="NUDIX_BOX"/>
    <property type="match status" value="1"/>
</dbReference>